<evidence type="ECO:0000313" key="1">
    <source>
        <dbReference type="EMBL" id="MCQ4638243.1"/>
    </source>
</evidence>
<accession>A0ABT1RST4</accession>
<dbReference type="Gene3D" id="1.10.8.1050">
    <property type="entry name" value="Antitoxin VbhA-like"/>
    <property type="match status" value="1"/>
</dbReference>
<protein>
    <recommendedName>
        <fullName evidence="3">Antitoxin VbhA domain-containing protein</fullName>
    </recommendedName>
</protein>
<proteinExistence type="predicted"/>
<keyword evidence="2" id="KW-1185">Reference proteome</keyword>
<dbReference type="EMBL" id="JANFXK010000023">
    <property type="protein sequence ID" value="MCQ4638243.1"/>
    <property type="molecule type" value="Genomic_DNA"/>
</dbReference>
<organism evidence="1 2">
    <name type="scientific">Anaerovorax odorimutans</name>
    <dbReference type="NCBI Taxonomy" id="109327"/>
    <lineage>
        <taxon>Bacteria</taxon>
        <taxon>Bacillati</taxon>
        <taxon>Bacillota</taxon>
        <taxon>Clostridia</taxon>
        <taxon>Peptostreptococcales</taxon>
        <taxon>Anaerovoracaceae</taxon>
        <taxon>Anaerovorax</taxon>
    </lineage>
</organism>
<evidence type="ECO:0008006" key="3">
    <source>
        <dbReference type="Google" id="ProtNLM"/>
    </source>
</evidence>
<gene>
    <name evidence="1" type="ORF">NE619_16030</name>
</gene>
<name>A0ABT1RST4_9FIRM</name>
<sequence length="66" mass="7506">MCKGVRREMKDEILERNLRFAEANMEFEGFEIDGRLREMGRRILSGECSADAIVSSCLSRYGGDAE</sequence>
<reference evidence="1 2" key="1">
    <citation type="submission" date="2022-06" db="EMBL/GenBank/DDBJ databases">
        <title>Isolation of gut microbiota from human fecal samples.</title>
        <authorList>
            <person name="Pamer E.G."/>
            <person name="Barat B."/>
            <person name="Waligurski E."/>
            <person name="Medina S."/>
            <person name="Paddock L."/>
            <person name="Mostad J."/>
        </authorList>
    </citation>
    <scope>NUCLEOTIDE SEQUENCE [LARGE SCALE GENOMIC DNA]</scope>
    <source>
        <strain evidence="1 2">SL.3.17</strain>
    </source>
</reference>
<dbReference type="InterPro" id="IPR043038">
    <property type="entry name" value="VbhA_sf"/>
</dbReference>
<evidence type="ECO:0000313" key="2">
    <source>
        <dbReference type="Proteomes" id="UP001524502"/>
    </source>
</evidence>
<comment type="caution">
    <text evidence="1">The sequence shown here is derived from an EMBL/GenBank/DDBJ whole genome shotgun (WGS) entry which is preliminary data.</text>
</comment>
<dbReference type="Proteomes" id="UP001524502">
    <property type="component" value="Unassembled WGS sequence"/>
</dbReference>